<feature type="non-terminal residue" evidence="5">
    <location>
        <position position="1"/>
    </location>
</feature>
<evidence type="ECO:0000256" key="1">
    <source>
        <dbReference type="ARBA" id="ARBA00005336"/>
    </source>
</evidence>
<dbReference type="GO" id="GO:0009254">
    <property type="term" value="P:peptidoglycan turnover"/>
    <property type="evidence" value="ECO:0007669"/>
    <property type="project" value="TreeGrafter"/>
</dbReference>
<dbReference type="InterPro" id="IPR050226">
    <property type="entry name" value="NagZ_Beta-hexosaminidase"/>
</dbReference>
<dbReference type="PANTHER" id="PTHR30480:SF16">
    <property type="entry name" value="GLYCOSIDE HYDROLASE FAMILY 3 DOMAIN PROTEIN"/>
    <property type="match status" value="1"/>
</dbReference>
<evidence type="ECO:0000259" key="4">
    <source>
        <dbReference type="Pfam" id="PF00933"/>
    </source>
</evidence>
<dbReference type="GO" id="GO:0004553">
    <property type="term" value="F:hydrolase activity, hydrolyzing O-glycosyl compounds"/>
    <property type="evidence" value="ECO:0007669"/>
    <property type="project" value="InterPro"/>
</dbReference>
<feature type="non-terminal residue" evidence="5">
    <location>
        <position position="159"/>
    </location>
</feature>
<comment type="similarity">
    <text evidence="1">Belongs to the glycosyl hydrolase 3 family.</text>
</comment>
<evidence type="ECO:0000256" key="2">
    <source>
        <dbReference type="ARBA" id="ARBA00022801"/>
    </source>
</evidence>
<evidence type="ECO:0000313" key="5">
    <source>
        <dbReference type="EMBL" id="AIA92795.1"/>
    </source>
</evidence>
<proteinExistence type="inferred from homology"/>
<dbReference type="GO" id="GO:0005975">
    <property type="term" value="P:carbohydrate metabolic process"/>
    <property type="evidence" value="ECO:0007669"/>
    <property type="project" value="InterPro"/>
</dbReference>
<protein>
    <submittedName>
        <fullName evidence="5">Glyco_hydro_3</fullName>
    </submittedName>
</protein>
<reference evidence="5" key="1">
    <citation type="journal article" date="2013" name="Environ. Microbiol.">
        <title>Seasonally variable intestinal metagenomes of the red palm weevil (Rhynchophorus ferrugineus).</title>
        <authorList>
            <person name="Jia S."/>
            <person name="Zhang X."/>
            <person name="Zhang G."/>
            <person name="Yin A."/>
            <person name="Zhang S."/>
            <person name="Li F."/>
            <person name="Wang L."/>
            <person name="Zhao D."/>
            <person name="Yun Q."/>
            <person name="Tala"/>
            <person name="Wang J."/>
            <person name="Sun G."/>
            <person name="Baabdullah M."/>
            <person name="Yu X."/>
            <person name="Hu S."/>
            <person name="Al-Mssallem I.S."/>
            <person name="Yu J."/>
        </authorList>
    </citation>
    <scope>NUCLEOTIDE SEQUENCE</scope>
</reference>
<dbReference type="InterPro" id="IPR001764">
    <property type="entry name" value="Glyco_hydro_3_N"/>
</dbReference>
<dbReference type="PANTHER" id="PTHR30480">
    <property type="entry name" value="BETA-HEXOSAMINIDASE-RELATED"/>
    <property type="match status" value="1"/>
</dbReference>
<dbReference type="PROSITE" id="PS00775">
    <property type="entry name" value="GLYCOSYL_HYDROL_F3"/>
    <property type="match status" value="1"/>
</dbReference>
<dbReference type="Pfam" id="PF00933">
    <property type="entry name" value="Glyco_hydro_3"/>
    <property type="match status" value="1"/>
</dbReference>
<dbReference type="InterPro" id="IPR019800">
    <property type="entry name" value="Glyco_hydro_3_AS"/>
</dbReference>
<keyword evidence="3" id="KW-0326">Glycosidase</keyword>
<dbReference type="InterPro" id="IPR017853">
    <property type="entry name" value="GH"/>
</dbReference>
<keyword evidence="2" id="KW-0378">Hydrolase</keyword>
<organism evidence="5">
    <name type="scientific">uncultured Coprothermobacter sp</name>
    <dbReference type="NCBI Taxonomy" id="335991"/>
    <lineage>
        <taxon>Bacteria</taxon>
        <taxon>Pseudomonadati</taxon>
        <taxon>Coprothermobacterota</taxon>
        <taxon>Coprothermobacteria</taxon>
        <taxon>Coprothermobacterales</taxon>
        <taxon>Coprothermobacteraceae</taxon>
        <taxon>Coprothermobacter</taxon>
        <taxon>environmental samples</taxon>
    </lineage>
</organism>
<evidence type="ECO:0000256" key="3">
    <source>
        <dbReference type="ARBA" id="ARBA00023295"/>
    </source>
</evidence>
<accession>A0A060CIC1</accession>
<dbReference type="AlphaFoldDB" id="A0A060CIC1"/>
<dbReference type="SUPFAM" id="SSF51445">
    <property type="entry name" value="(Trans)glycosidases"/>
    <property type="match status" value="1"/>
</dbReference>
<dbReference type="EMBL" id="KF125467">
    <property type="protein sequence ID" value="AIA92795.1"/>
    <property type="molecule type" value="Genomic_DNA"/>
</dbReference>
<feature type="domain" description="Glycoside hydrolase family 3 N-terminal" evidence="4">
    <location>
        <begin position="1"/>
        <end position="90"/>
    </location>
</feature>
<sequence>TLSPTILQDLLRGELGFQGLILSDALNMRAIADRYGAAQAAILAKRAGVDLVIPMGTASEQIAVAGALVEALASGEIAEQCFVESIDRLSALRERYHLERATPPPLPIASEMTDLGLALARRTLQVQDAAAHLPLATETQALVIDCLQPRFNNVEEATA</sequence>
<dbReference type="Gene3D" id="3.20.20.300">
    <property type="entry name" value="Glycoside hydrolase, family 3, N-terminal domain"/>
    <property type="match status" value="1"/>
</dbReference>
<dbReference type="InterPro" id="IPR036962">
    <property type="entry name" value="Glyco_hydro_3_N_sf"/>
</dbReference>
<name>A0A060CIC1_9BACT</name>